<dbReference type="PANTHER" id="PTHR13360:SF1">
    <property type="entry name" value="ACTIVATING SIGNAL COINTEGRATOR 1 COMPLEX SUBUNIT 1"/>
    <property type="match status" value="1"/>
</dbReference>
<dbReference type="InterPro" id="IPR019510">
    <property type="entry name" value="AKAP7-like_phosphoesterase"/>
</dbReference>
<dbReference type="Pfam" id="PF10469">
    <property type="entry name" value="AKAP7_NLS"/>
    <property type="match status" value="1"/>
</dbReference>
<dbReference type="GO" id="GO:0006355">
    <property type="term" value="P:regulation of DNA-templated transcription"/>
    <property type="evidence" value="ECO:0007669"/>
    <property type="project" value="TreeGrafter"/>
</dbReference>
<dbReference type="GO" id="GO:0006307">
    <property type="term" value="P:DNA alkylation repair"/>
    <property type="evidence" value="ECO:0007669"/>
    <property type="project" value="InterPro"/>
</dbReference>
<reference evidence="3" key="1">
    <citation type="submission" date="2023-03" db="EMBL/GenBank/DDBJ databases">
        <title>Massive genome expansion in bonnet fungi (Mycena s.s.) driven by repeated elements and novel gene families across ecological guilds.</title>
        <authorList>
            <consortium name="Lawrence Berkeley National Laboratory"/>
            <person name="Harder C.B."/>
            <person name="Miyauchi S."/>
            <person name="Viragh M."/>
            <person name="Kuo A."/>
            <person name="Thoen E."/>
            <person name="Andreopoulos B."/>
            <person name="Lu D."/>
            <person name="Skrede I."/>
            <person name="Drula E."/>
            <person name="Henrissat B."/>
            <person name="Morin E."/>
            <person name="Kohler A."/>
            <person name="Barry K."/>
            <person name="LaButti K."/>
            <person name="Morin E."/>
            <person name="Salamov A."/>
            <person name="Lipzen A."/>
            <person name="Mereny Z."/>
            <person name="Hegedus B."/>
            <person name="Baldrian P."/>
            <person name="Stursova M."/>
            <person name="Weitz H."/>
            <person name="Taylor A."/>
            <person name="Grigoriev I.V."/>
            <person name="Nagy L.G."/>
            <person name="Martin F."/>
            <person name="Kauserud H."/>
        </authorList>
    </citation>
    <scope>NUCLEOTIDE SEQUENCE</scope>
    <source>
        <strain evidence="3">CBHHK173m</strain>
    </source>
</reference>
<gene>
    <name evidence="3" type="ORF">B0H15DRAFT_837008</name>
</gene>
<organism evidence="3 4">
    <name type="scientific">Mycena belliarum</name>
    <dbReference type="NCBI Taxonomy" id="1033014"/>
    <lineage>
        <taxon>Eukaryota</taxon>
        <taxon>Fungi</taxon>
        <taxon>Dikarya</taxon>
        <taxon>Basidiomycota</taxon>
        <taxon>Agaricomycotina</taxon>
        <taxon>Agaricomycetes</taxon>
        <taxon>Agaricomycetidae</taxon>
        <taxon>Agaricales</taxon>
        <taxon>Marasmiineae</taxon>
        <taxon>Mycenaceae</taxon>
        <taxon>Mycena</taxon>
    </lineage>
</organism>
<feature type="region of interest" description="Disordered" evidence="1">
    <location>
        <begin position="62"/>
        <end position="93"/>
    </location>
</feature>
<dbReference type="GO" id="GO:0005634">
    <property type="term" value="C:nucleus"/>
    <property type="evidence" value="ECO:0007669"/>
    <property type="project" value="TreeGrafter"/>
</dbReference>
<feature type="compositionally biased region" description="Polar residues" evidence="1">
    <location>
        <begin position="62"/>
        <end position="91"/>
    </location>
</feature>
<sequence>MQLWCFTYLGPVERVELRQYRLHEVPIREVGRTYIWLCVPGHALTCHSGSDSQDRVFTAPPSTQIMAPKTGNTETSAGSRNLDSGAKSASNPRLAKARPTHFLSLPIGHHPELRKLVHEFHEKVLPTRVTSSDIVTIEGLDKSILVDPRRLHFTIGVLTLPADSPQQDVSSAYKSRTLSDAIALLRSLGPEISEITRQPILLSLDKMGVLKTKRQEAGVLYVGPGDEKDETTVKLCRILDLVGQRFRREGFIEESPRPSVLHCTLINASHRKPRRIPRSFSYREIFDRASVVQRLPVEQTDSSNANRSLSPPGVGREVRVDFGTWAVSEIQLCEMGSHGPENEYVSCASVSFGAV</sequence>
<evidence type="ECO:0000259" key="2">
    <source>
        <dbReference type="Pfam" id="PF10469"/>
    </source>
</evidence>
<keyword evidence="3" id="KW-0436">Ligase</keyword>
<dbReference type="PANTHER" id="PTHR13360">
    <property type="entry name" value="ACTIVATING SIGNAL COINTEGRATOR 1 COMPLEX SUBUNIT 1"/>
    <property type="match status" value="1"/>
</dbReference>
<evidence type="ECO:0000256" key="1">
    <source>
        <dbReference type="SAM" id="MobiDB-lite"/>
    </source>
</evidence>
<protein>
    <submittedName>
        <fullName evidence="3">AKAP7 2'5' RNA ligase-like domain-containing protein</fullName>
    </submittedName>
</protein>
<dbReference type="Proteomes" id="UP001222325">
    <property type="component" value="Unassembled WGS sequence"/>
</dbReference>
<evidence type="ECO:0000313" key="3">
    <source>
        <dbReference type="EMBL" id="KAJ7090823.1"/>
    </source>
</evidence>
<dbReference type="GO" id="GO:0016874">
    <property type="term" value="F:ligase activity"/>
    <property type="evidence" value="ECO:0007669"/>
    <property type="project" value="UniProtKB-KW"/>
</dbReference>
<keyword evidence="4" id="KW-1185">Reference proteome</keyword>
<dbReference type="Gene3D" id="3.90.1140.10">
    <property type="entry name" value="Cyclic phosphodiesterase"/>
    <property type="match status" value="1"/>
</dbReference>
<accession>A0AAD6U7G1</accession>
<evidence type="ECO:0000313" key="4">
    <source>
        <dbReference type="Proteomes" id="UP001222325"/>
    </source>
</evidence>
<proteinExistence type="predicted"/>
<comment type="caution">
    <text evidence="3">The sequence shown here is derived from an EMBL/GenBank/DDBJ whole genome shotgun (WGS) entry which is preliminary data.</text>
</comment>
<dbReference type="AlphaFoldDB" id="A0AAD6U7G1"/>
<name>A0AAD6U7G1_9AGAR</name>
<dbReference type="EMBL" id="JARJCN010000021">
    <property type="protein sequence ID" value="KAJ7090823.1"/>
    <property type="molecule type" value="Genomic_DNA"/>
</dbReference>
<feature type="domain" description="A-kinase anchor protein 7-like phosphoesterase" evidence="2">
    <location>
        <begin position="99"/>
        <end position="352"/>
    </location>
</feature>
<dbReference type="InterPro" id="IPR009210">
    <property type="entry name" value="ASCC1"/>
</dbReference>